<proteinExistence type="predicted"/>
<dbReference type="Pfam" id="PF13585">
    <property type="entry name" value="CHU_C"/>
    <property type="match status" value="1"/>
</dbReference>
<keyword evidence="4" id="KW-1185">Reference proteome</keyword>
<organism evidence="3 4">
    <name type="scientific">Flavobacterium jejuense</name>
    <dbReference type="NCBI Taxonomy" id="1544455"/>
    <lineage>
        <taxon>Bacteria</taxon>
        <taxon>Pseudomonadati</taxon>
        <taxon>Bacteroidota</taxon>
        <taxon>Flavobacteriia</taxon>
        <taxon>Flavobacteriales</taxon>
        <taxon>Flavobacteriaceae</taxon>
        <taxon>Flavobacterium</taxon>
    </lineage>
</organism>
<gene>
    <name evidence="3" type="ORF">FIA58_017480</name>
</gene>
<dbReference type="Proteomes" id="UP000817854">
    <property type="component" value="Unassembled WGS sequence"/>
</dbReference>
<reference evidence="3 4" key="3">
    <citation type="submission" date="2020-02" db="EMBL/GenBank/DDBJ databases">
        <title>Flavobacterium profundi sp. nov., isolated from a deep-sea seamount.</title>
        <authorList>
            <person name="Zhang D.-C."/>
        </authorList>
    </citation>
    <scope>NUCLEOTIDE SEQUENCE [LARGE SCALE GENOMIC DNA]</scope>
    <source>
        <strain evidence="3 4">EC11</strain>
    </source>
</reference>
<dbReference type="Gene3D" id="2.60.40.10">
    <property type="entry name" value="Immunoglobulins"/>
    <property type="match status" value="1"/>
</dbReference>
<dbReference type="InterPro" id="IPR026341">
    <property type="entry name" value="T9SS_type_B"/>
</dbReference>
<evidence type="ECO:0000313" key="4">
    <source>
        <dbReference type="Proteomes" id="UP000817854"/>
    </source>
</evidence>
<accession>A0ABX0J0F5</accession>
<evidence type="ECO:0000256" key="2">
    <source>
        <dbReference type="SAM" id="SignalP"/>
    </source>
</evidence>
<evidence type="ECO:0000313" key="3">
    <source>
        <dbReference type="EMBL" id="NHN27474.1"/>
    </source>
</evidence>
<keyword evidence="2" id="KW-0732">Signal</keyword>
<name>A0ABX0J0F5_9FLAO</name>
<feature type="chain" id="PRO_5046403275" evidence="2">
    <location>
        <begin position="22"/>
        <end position="995"/>
    </location>
</feature>
<dbReference type="InterPro" id="IPR013783">
    <property type="entry name" value="Ig-like_fold"/>
</dbReference>
<feature type="region of interest" description="Disordered" evidence="1">
    <location>
        <begin position="115"/>
        <end position="141"/>
    </location>
</feature>
<sequence length="995" mass="109236">MKKICALIILLNFLKFSFSQNLPNDCQNYIQACDNQSVSFNVAGAGIQEINPPSCSSQETNSLWLRVTIDQPGKLGFTIIPQSSNINEDYDFWVFGPGSTCGNLGNPIRCSTTNPAAAGQSNNHTGLNATATDTSEGPGQSGDSFVRELDVLAGQSYFVVIDRPVGSSPFSLNWNGTATILNPFANLNFPDFPDIVLCDEGADNLEPYNFSVIDNQYLTSFPGFFITYFTSLQDASLNNNPLVGITNISQGTYFARINSVSAQCTEIKPINVIFDNIMTSDITKTVCEDTNAATINYDLSSHTNEVYTGTQTVVYSYYNSLTEATNSNNAITNWQNISLPVGTNIFYIRTEKGTCFDIAELTINVVARPVINGLVSLKQCDDDTDGFSAFNLTEANELIIANTIGLTFTYFLNATDAQNNTNPIGNDTNFVNQTVNVQTIYYRVSNSNGCFRTGQLDLTVAATQIPTSFTPLLYVSCDDTFGANNDGIANFDFSTAVTTISNLFTGQVVSVTFYENVNDALAEINPIINSSNFNNTSSNTQDIYVRVDSDVNNDCVGLGIYVTLEVERLPIVFPKVVKTCDVNNDGIFNFDTTNIETELLNGLTNVSVTYIDDNNFTYTALPNPFTTTSQTLDVVLINNTTNACSFSTTLEFIVDERPMINSIDSNLLIKCDDESNPSFQDGSVTFDTSTFENTIIGTQTNVIVEYFDENNNQLTDFIGSFETTTQDITVKITNLNNVNCFATDVLSFVVNPIPNIYINSSTEVICTDDASSFITLNAGLVDETTIGNFTYQWYLDNQPISGANQYLYDATSAGNYSVVVTNSNMCTSTRNLMVNPSNIAIINDIQILDLVDSNTISILVSGDGEYQYSIDGENFQNDNVFYDVQSGLLTAYVYDLNGCGVSNETISVLGVPKFFTPNGDGINDFWNVKGFDERFGNQTTISIFDRYGKLLKQISSSSLGWDGTFNSLNMPASDYWYTINMIDGRVQKGHFSLKR</sequence>
<reference evidence="3 4" key="2">
    <citation type="submission" date="2019-05" db="EMBL/GenBank/DDBJ databases">
        <authorList>
            <person name="Lianzixin W."/>
        </authorList>
    </citation>
    <scope>NUCLEOTIDE SEQUENCE [LARGE SCALE GENOMIC DNA]</scope>
    <source>
        <strain evidence="3 4">EC11</strain>
    </source>
</reference>
<dbReference type="EMBL" id="VEVQ02000014">
    <property type="protein sequence ID" value="NHN27474.1"/>
    <property type="molecule type" value="Genomic_DNA"/>
</dbReference>
<comment type="caution">
    <text evidence="3">The sequence shown here is derived from an EMBL/GenBank/DDBJ whole genome shotgun (WGS) entry which is preliminary data.</text>
</comment>
<feature type="signal peptide" evidence="2">
    <location>
        <begin position="1"/>
        <end position="21"/>
    </location>
</feature>
<evidence type="ECO:0000256" key="1">
    <source>
        <dbReference type="SAM" id="MobiDB-lite"/>
    </source>
</evidence>
<protein>
    <submittedName>
        <fullName evidence="3">T9SS type B sorting domain-containing protein</fullName>
    </submittedName>
</protein>
<dbReference type="NCBIfam" id="TIGR04131">
    <property type="entry name" value="Bac_Flav_CTERM"/>
    <property type="match status" value="1"/>
</dbReference>
<reference evidence="4" key="1">
    <citation type="submission" date="2019-05" db="EMBL/GenBank/DDBJ databases">
        <title>Flavobacterium profundi sp. nov., isolated from a deep-sea seamount.</title>
        <authorList>
            <person name="Zhang D.-C."/>
        </authorList>
    </citation>
    <scope>NUCLEOTIDE SEQUENCE [LARGE SCALE GENOMIC DNA]</scope>
    <source>
        <strain evidence="4">EC11</strain>
    </source>
</reference>
<dbReference type="RefSeq" id="WP_140963989.1">
    <property type="nucleotide sequence ID" value="NZ_VEVQ02000014.1"/>
</dbReference>